<dbReference type="GO" id="GO:0004722">
    <property type="term" value="F:protein serine/threonine phosphatase activity"/>
    <property type="evidence" value="ECO:0007669"/>
    <property type="project" value="TreeGrafter"/>
</dbReference>
<dbReference type="GO" id="GO:0005737">
    <property type="term" value="C:cytoplasm"/>
    <property type="evidence" value="ECO:0007669"/>
    <property type="project" value="TreeGrafter"/>
</dbReference>
<accession>A0A1I7W383</accession>
<sequence length="88" mass="9981">MGLLADLTWSDPDPAIEGYEESPRGAASLFGIDALKTFCDQLGLELIIRAHQVQMSFKRVMNFSVIVDWSPYFRRQIIVLNLIMPHVS</sequence>
<protein>
    <submittedName>
        <fullName evidence="2">SER_THR_PHOSPHATASE domain-containing protein</fullName>
    </submittedName>
</protein>
<dbReference type="InterPro" id="IPR050341">
    <property type="entry name" value="PP1_catalytic_subunit"/>
</dbReference>
<dbReference type="PANTHER" id="PTHR11668:SF477">
    <property type="entry name" value="SERINE_THREONINE-PROTEIN PHOSPHATASE"/>
    <property type="match status" value="1"/>
</dbReference>
<evidence type="ECO:0000313" key="2">
    <source>
        <dbReference type="WBParaSite" id="EN70_9166"/>
    </source>
</evidence>
<organism evidence="1 2">
    <name type="scientific">Loa loa</name>
    <name type="common">Eye worm</name>
    <name type="synonym">Filaria loa</name>
    <dbReference type="NCBI Taxonomy" id="7209"/>
    <lineage>
        <taxon>Eukaryota</taxon>
        <taxon>Metazoa</taxon>
        <taxon>Ecdysozoa</taxon>
        <taxon>Nematoda</taxon>
        <taxon>Chromadorea</taxon>
        <taxon>Rhabditida</taxon>
        <taxon>Spirurina</taxon>
        <taxon>Spiruromorpha</taxon>
        <taxon>Filarioidea</taxon>
        <taxon>Onchocercidae</taxon>
        <taxon>Loa</taxon>
    </lineage>
</organism>
<dbReference type="GO" id="GO:0005634">
    <property type="term" value="C:nucleus"/>
    <property type="evidence" value="ECO:0007669"/>
    <property type="project" value="TreeGrafter"/>
</dbReference>
<dbReference type="PANTHER" id="PTHR11668">
    <property type="entry name" value="SERINE/THREONINE PROTEIN PHOSPHATASE"/>
    <property type="match status" value="1"/>
</dbReference>
<reference evidence="1" key="1">
    <citation type="submission" date="2012-04" db="EMBL/GenBank/DDBJ databases">
        <title>The Genome Sequence of Loa loa.</title>
        <authorList>
            <consortium name="The Broad Institute Genome Sequencing Platform"/>
            <consortium name="Broad Institute Genome Sequencing Center for Infectious Disease"/>
            <person name="Nutman T.B."/>
            <person name="Fink D.L."/>
            <person name="Russ C."/>
            <person name="Young S."/>
            <person name="Zeng Q."/>
            <person name="Gargeya S."/>
            <person name="Alvarado L."/>
            <person name="Berlin A."/>
            <person name="Chapman S.B."/>
            <person name="Chen Z."/>
            <person name="Freedman E."/>
            <person name="Gellesch M."/>
            <person name="Goldberg J."/>
            <person name="Griggs A."/>
            <person name="Gujja S."/>
            <person name="Heilman E.R."/>
            <person name="Heiman D."/>
            <person name="Howarth C."/>
            <person name="Mehta T."/>
            <person name="Neiman D."/>
            <person name="Pearson M."/>
            <person name="Roberts A."/>
            <person name="Saif S."/>
            <person name="Shea T."/>
            <person name="Shenoy N."/>
            <person name="Sisk P."/>
            <person name="Stolte C."/>
            <person name="Sykes S."/>
            <person name="White J."/>
            <person name="Yandava C."/>
            <person name="Haas B."/>
            <person name="Henn M.R."/>
            <person name="Nusbaum C."/>
            <person name="Birren B."/>
        </authorList>
    </citation>
    <scope>NUCLEOTIDE SEQUENCE [LARGE SCALE GENOMIC DNA]</scope>
</reference>
<evidence type="ECO:0000313" key="1">
    <source>
        <dbReference type="Proteomes" id="UP000095285"/>
    </source>
</evidence>
<dbReference type="AlphaFoldDB" id="A0A1I7W383"/>
<name>A0A1I7W383_LOALO</name>
<dbReference type="STRING" id="7209.A0A1I7W383"/>
<dbReference type="Proteomes" id="UP000095285">
    <property type="component" value="Unassembled WGS sequence"/>
</dbReference>
<dbReference type="SUPFAM" id="SSF56300">
    <property type="entry name" value="Metallo-dependent phosphatases"/>
    <property type="match status" value="1"/>
</dbReference>
<dbReference type="WBParaSite" id="EN70_9166">
    <property type="protein sequence ID" value="EN70_9166"/>
    <property type="gene ID" value="EN70_9166"/>
</dbReference>
<dbReference type="Gene3D" id="3.60.21.10">
    <property type="match status" value="1"/>
</dbReference>
<keyword evidence="1" id="KW-1185">Reference proteome</keyword>
<proteinExistence type="predicted"/>
<dbReference type="InterPro" id="IPR029052">
    <property type="entry name" value="Metallo-depent_PP-like"/>
</dbReference>
<reference evidence="2" key="2">
    <citation type="submission" date="2016-11" db="UniProtKB">
        <authorList>
            <consortium name="WormBaseParasite"/>
        </authorList>
    </citation>
    <scope>IDENTIFICATION</scope>
</reference>